<dbReference type="InterPro" id="IPR029058">
    <property type="entry name" value="AB_hydrolase_fold"/>
</dbReference>
<keyword evidence="9" id="KW-1185">Reference proteome</keyword>
<dbReference type="GO" id="GO:0016042">
    <property type="term" value="P:lipid catabolic process"/>
    <property type="evidence" value="ECO:0007669"/>
    <property type="project" value="TreeGrafter"/>
</dbReference>
<dbReference type="GO" id="GO:0005615">
    <property type="term" value="C:extracellular space"/>
    <property type="evidence" value="ECO:0007669"/>
    <property type="project" value="TreeGrafter"/>
</dbReference>
<dbReference type="InterPro" id="IPR013818">
    <property type="entry name" value="Lipase"/>
</dbReference>
<dbReference type="InParanoid" id="B0W5A3"/>
<evidence type="ECO:0000259" key="6">
    <source>
        <dbReference type="Pfam" id="PF00151"/>
    </source>
</evidence>
<dbReference type="KEGG" id="cqu:CpipJ_CPIJ002222"/>
<evidence type="ECO:0000313" key="8">
    <source>
        <dbReference type="EnsemblMetazoa" id="CPIJ002222-PA"/>
    </source>
</evidence>
<protein>
    <submittedName>
        <fullName evidence="7">Lipase member I</fullName>
    </submittedName>
</protein>
<dbReference type="PANTHER" id="PTHR11610">
    <property type="entry name" value="LIPASE"/>
    <property type="match status" value="1"/>
</dbReference>
<feature type="domain" description="Lipase" evidence="6">
    <location>
        <begin position="64"/>
        <end position="335"/>
    </location>
</feature>
<evidence type="ECO:0000313" key="9">
    <source>
        <dbReference type="Proteomes" id="UP000002320"/>
    </source>
</evidence>
<evidence type="ECO:0000256" key="2">
    <source>
        <dbReference type="ARBA" id="ARBA00010701"/>
    </source>
</evidence>
<keyword evidence="5" id="KW-0732">Signal</keyword>
<dbReference type="Pfam" id="PF00151">
    <property type="entry name" value="Lipase"/>
    <property type="match status" value="1"/>
</dbReference>
<evidence type="ECO:0000256" key="3">
    <source>
        <dbReference type="ARBA" id="ARBA00022525"/>
    </source>
</evidence>
<dbReference type="Proteomes" id="UP000002320">
    <property type="component" value="Unassembled WGS sequence"/>
</dbReference>
<comment type="subcellular location">
    <subcellularLocation>
        <location evidence="1">Secreted</location>
    </subcellularLocation>
</comment>
<evidence type="ECO:0000256" key="5">
    <source>
        <dbReference type="SAM" id="SignalP"/>
    </source>
</evidence>
<reference evidence="8" key="2">
    <citation type="submission" date="2021-02" db="UniProtKB">
        <authorList>
            <consortium name="EnsemblMetazoa"/>
        </authorList>
    </citation>
    <scope>IDENTIFICATION</scope>
    <source>
        <strain evidence="8">JHB</strain>
    </source>
</reference>
<dbReference type="InterPro" id="IPR000734">
    <property type="entry name" value="TAG_lipase"/>
</dbReference>
<accession>B0W5A3</accession>
<dbReference type="OrthoDB" id="7784780at2759"/>
<proteinExistence type="inferred from homology"/>
<dbReference type="SUPFAM" id="SSF53474">
    <property type="entry name" value="alpha/beta-Hydrolases"/>
    <property type="match status" value="1"/>
</dbReference>
<evidence type="ECO:0000313" key="7">
    <source>
        <dbReference type="EMBL" id="EDS35223.1"/>
    </source>
</evidence>
<dbReference type="EMBL" id="DS231842">
    <property type="protein sequence ID" value="EDS35223.1"/>
    <property type="molecule type" value="Genomic_DNA"/>
</dbReference>
<sequence length="340" mass="37241">MWPVIIVLTSTISLNLADSRLLHLFSNSSEDYKPHLLDNVFSLAYNESNLFATDYEDDAPANETITFLCGNSNSRDLQPTIPNDSDLSSKIDTSLPVMFVTHGWLSSAQVAWVQVTGQDLLTFFDTNVCLVNWEQLAAYPYVIAVSKTLIVSGYMTEFIRFLEASGIPLSEVTLVGHSLGAQISGQVGYNFRGQIGQIFGLDPAGPLFTGAPSSFRLEKTDAEYVQMILTSRGTAGVFFGEGHDNFLPNGGFVPQPNCVTRESGDTDIAYQITCSHSQAHVLFRLSLNPDIVYLGQQCSSYSLYLDGRCSSNPVSKLGVYSDRLGGNFYLKTSPDPPYTV</sequence>
<evidence type="ECO:0000256" key="4">
    <source>
        <dbReference type="RuleBase" id="RU004262"/>
    </source>
</evidence>
<keyword evidence="3" id="KW-0964">Secreted</keyword>
<dbReference type="Gene3D" id="3.40.50.1820">
    <property type="entry name" value="alpha/beta hydrolase"/>
    <property type="match status" value="1"/>
</dbReference>
<gene>
    <name evidence="8" type="primary">6033440</name>
    <name evidence="7" type="ORF">CpipJ_CPIJ002222</name>
</gene>
<organism>
    <name type="scientific">Culex quinquefasciatus</name>
    <name type="common">Southern house mosquito</name>
    <name type="synonym">Culex pungens</name>
    <dbReference type="NCBI Taxonomy" id="7176"/>
    <lineage>
        <taxon>Eukaryota</taxon>
        <taxon>Metazoa</taxon>
        <taxon>Ecdysozoa</taxon>
        <taxon>Arthropoda</taxon>
        <taxon>Hexapoda</taxon>
        <taxon>Insecta</taxon>
        <taxon>Pterygota</taxon>
        <taxon>Neoptera</taxon>
        <taxon>Endopterygota</taxon>
        <taxon>Diptera</taxon>
        <taxon>Nematocera</taxon>
        <taxon>Culicoidea</taxon>
        <taxon>Culicidae</taxon>
        <taxon>Culicinae</taxon>
        <taxon>Culicini</taxon>
        <taxon>Culex</taxon>
        <taxon>Culex</taxon>
    </lineage>
</organism>
<dbReference type="VEuPathDB" id="VectorBase:CQUJHB005246"/>
<dbReference type="PRINTS" id="PR00821">
    <property type="entry name" value="TAGLIPASE"/>
</dbReference>
<dbReference type="HOGENOM" id="CLU_027171_2_3_1"/>
<evidence type="ECO:0000256" key="1">
    <source>
        <dbReference type="ARBA" id="ARBA00004613"/>
    </source>
</evidence>
<name>B0W5A3_CULQU</name>
<dbReference type="EnsemblMetazoa" id="CPIJ002222-RA">
    <property type="protein sequence ID" value="CPIJ002222-PA"/>
    <property type="gene ID" value="CPIJ002222"/>
</dbReference>
<dbReference type="FunCoup" id="B0W5A3">
    <property type="interactions" value="39"/>
</dbReference>
<dbReference type="VEuPathDB" id="VectorBase:CPIJ002222"/>
<comment type="similarity">
    <text evidence="2 4">Belongs to the AB hydrolase superfamily. Lipase family.</text>
</comment>
<feature type="chain" id="PRO_5011407482" evidence="5">
    <location>
        <begin position="18"/>
        <end position="340"/>
    </location>
</feature>
<dbReference type="eggNOG" id="ENOG502RYX8">
    <property type="taxonomic scope" value="Eukaryota"/>
</dbReference>
<dbReference type="AlphaFoldDB" id="B0W5A3"/>
<dbReference type="GO" id="GO:0016298">
    <property type="term" value="F:lipase activity"/>
    <property type="evidence" value="ECO:0007669"/>
    <property type="project" value="InterPro"/>
</dbReference>
<reference evidence="7" key="1">
    <citation type="submission" date="2007-03" db="EMBL/GenBank/DDBJ databases">
        <title>Annotation of Culex pipiens quinquefasciatus.</title>
        <authorList>
            <consortium name="The Broad Institute Genome Sequencing Platform"/>
            <person name="Atkinson P.W."/>
            <person name="Hemingway J."/>
            <person name="Christensen B.M."/>
            <person name="Higgs S."/>
            <person name="Kodira C."/>
            <person name="Hannick L."/>
            <person name="Megy K."/>
            <person name="O'Leary S."/>
            <person name="Pearson M."/>
            <person name="Haas B.J."/>
            <person name="Mauceli E."/>
            <person name="Wortman J.R."/>
            <person name="Lee N.H."/>
            <person name="Guigo R."/>
            <person name="Stanke M."/>
            <person name="Alvarado L."/>
            <person name="Amedeo P."/>
            <person name="Antoine C.H."/>
            <person name="Arensburger P."/>
            <person name="Bidwell S.L."/>
            <person name="Crawford M."/>
            <person name="Camaro F."/>
            <person name="Devon K."/>
            <person name="Engels R."/>
            <person name="Hammond M."/>
            <person name="Howarth C."/>
            <person name="Koehrsen M."/>
            <person name="Lawson D."/>
            <person name="Montgomery P."/>
            <person name="Nene V."/>
            <person name="Nusbaum C."/>
            <person name="Puiu D."/>
            <person name="Romero-Severson J."/>
            <person name="Severson D.W."/>
            <person name="Shumway M."/>
            <person name="Sisk P."/>
            <person name="Stolte C."/>
            <person name="Zeng Q."/>
            <person name="Eisenstadt E."/>
            <person name="Fraser-Liggett C."/>
            <person name="Strausberg R."/>
            <person name="Galagan J."/>
            <person name="Birren B."/>
            <person name="Collins F.H."/>
        </authorList>
    </citation>
    <scope>NUCLEOTIDE SEQUENCE [LARGE SCALE GENOMIC DNA]</scope>
    <source>
        <strain evidence="7">JHB</strain>
    </source>
</reference>
<dbReference type="OMA" id="ESIFRNC"/>
<feature type="signal peptide" evidence="5">
    <location>
        <begin position="1"/>
        <end position="17"/>
    </location>
</feature>